<feature type="region of interest" description="Disordered" evidence="1">
    <location>
        <begin position="1"/>
        <end position="37"/>
    </location>
</feature>
<reference evidence="2" key="1">
    <citation type="submission" date="2009-05" db="EMBL/GenBank/DDBJ databases">
        <authorList>
            <person name="Harkins D.M."/>
            <person name="DeShazer D."/>
            <person name="Woods D.E."/>
            <person name="Brinkac L.M."/>
            <person name="Brown K.A."/>
            <person name="Hung G.C."/>
            <person name="Tuanyok A."/>
            <person name="Zhang B."/>
            <person name="Nierman W.C."/>
        </authorList>
    </citation>
    <scope>NUCLEOTIDE SEQUENCE [LARGE SCALE GENOMIC DNA]</scope>
    <source>
        <strain evidence="2">1710a</strain>
    </source>
</reference>
<dbReference type="RefSeq" id="WP_004529548.1">
    <property type="nucleotide sequence ID" value="NZ_CM000833.1"/>
</dbReference>
<dbReference type="Proteomes" id="UP000001812">
    <property type="component" value="Chromosome II"/>
</dbReference>
<accession>A0A0E1W4X8</accession>
<sequence>MRAVRTGRAAPLETRRGPRAASPSAARGRRPSDRMRRMTITGCGVRIAATAHRAAVAPRMQPPGTRMRVPIQVLAGAWTAAGRPATNGRALRPGETAGRARRQ</sequence>
<evidence type="ECO:0000256" key="1">
    <source>
        <dbReference type="SAM" id="MobiDB-lite"/>
    </source>
</evidence>
<protein>
    <submittedName>
        <fullName evidence="2">Uncharacterized protein</fullName>
    </submittedName>
</protein>
<dbReference type="HOGENOM" id="CLU_2300501_0_0_4"/>
<organism evidence="2">
    <name type="scientific">Burkholderia pseudomallei 1710a</name>
    <dbReference type="NCBI Taxonomy" id="320371"/>
    <lineage>
        <taxon>Bacteria</taxon>
        <taxon>Pseudomonadati</taxon>
        <taxon>Pseudomonadota</taxon>
        <taxon>Betaproteobacteria</taxon>
        <taxon>Burkholderiales</taxon>
        <taxon>Burkholderiaceae</taxon>
        <taxon>Burkholderia</taxon>
        <taxon>pseudomallei group</taxon>
    </lineage>
</organism>
<evidence type="ECO:0000313" key="2">
    <source>
        <dbReference type="EMBL" id="EET04727.1"/>
    </source>
</evidence>
<gene>
    <name evidence="2" type="ORF">BURPS1710A_A2465</name>
</gene>
<dbReference type="EMBL" id="CM000833">
    <property type="protein sequence ID" value="EET04727.1"/>
    <property type="molecule type" value="Genomic_DNA"/>
</dbReference>
<proteinExistence type="predicted"/>
<feature type="region of interest" description="Disordered" evidence="1">
    <location>
        <begin position="84"/>
        <end position="103"/>
    </location>
</feature>
<name>A0A0E1W4X8_BURPE</name>
<dbReference type="AlphaFoldDB" id="A0A0E1W4X8"/>